<dbReference type="InterPro" id="IPR029058">
    <property type="entry name" value="AB_hydrolase_fold"/>
</dbReference>
<dbReference type="InterPro" id="IPR005944">
    <property type="entry name" value="Pro_iminopeptidase"/>
</dbReference>
<evidence type="ECO:0000256" key="2">
    <source>
        <dbReference type="ARBA" id="ARBA00004496"/>
    </source>
</evidence>
<dbReference type="PANTHER" id="PTHR43722">
    <property type="entry name" value="PROLINE IMINOPEPTIDASE"/>
    <property type="match status" value="1"/>
</dbReference>
<comment type="similarity">
    <text evidence="3 11 12">Belongs to the peptidase S33 family.</text>
</comment>
<evidence type="ECO:0000259" key="13">
    <source>
        <dbReference type="Pfam" id="PF00561"/>
    </source>
</evidence>
<dbReference type="InterPro" id="IPR002410">
    <property type="entry name" value="Peptidase_S33"/>
</dbReference>
<keyword evidence="9 11" id="KW-0378">Hydrolase</keyword>
<evidence type="ECO:0000313" key="15">
    <source>
        <dbReference type="Proteomes" id="UP001501169"/>
    </source>
</evidence>
<dbReference type="PANTHER" id="PTHR43722:SF1">
    <property type="entry name" value="PROLINE IMINOPEPTIDASE"/>
    <property type="match status" value="1"/>
</dbReference>
<dbReference type="PRINTS" id="PR00793">
    <property type="entry name" value="PROAMNOPTASE"/>
</dbReference>
<keyword evidence="7 11" id="KW-0963">Cytoplasm</keyword>
<dbReference type="NCBIfam" id="TIGR01249">
    <property type="entry name" value="pro_imino_pep_1"/>
    <property type="match status" value="1"/>
</dbReference>
<keyword evidence="8 11" id="KW-0645">Protease</keyword>
<dbReference type="InterPro" id="IPR000073">
    <property type="entry name" value="AB_hydrolase_1"/>
</dbReference>
<keyword evidence="15" id="KW-1185">Reference proteome</keyword>
<dbReference type="EMBL" id="BAAAEO010000007">
    <property type="protein sequence ID" value="GAA0565290.1"/>
    <property type="molecule type" value="Genomic_DNA"/>
</dbReference>
<evidence type="ECO:0000256" key="4">
    <source>
        <dbReference type="ARBA" id="ARBA00012568"/>
    </source>
</evidence>
<feature type="domain" description="AB hydrolase-1" evidence="13">
    <location>
        <begin position="25"/>
        <end position="282"/>
    </location>
</feature>
<accession>A0ABN1EGL7</accession>
<name>A0ABN1EGL7_9GAMM</name>
<comment type="subcellular location">
    <subcellularLocation>
        <location evidence="2 11">Cytoplasm</location>
    </subcellularLocation>
</comment>
<evidence type="ECO:0000256" key="12">
    <source>
        <dbReference type="RuleBase" id="RU003421"/>
    </source>
</evidence>
<dbReference type="Pfam" id="PF00561">
    <property type="entry name" value="Abhydrolase_1"/>
    <property type="match status" value="1"/>
</dbReference>
<dbReference type="GO" id="GO:0004177">
    <property type="term" value="F:aminopeptidase activity"/>
    <property type="evidence" value="ECO:0007669"/>
    <property type="project" value="UniProtKB-KW"/>
</dbReference>
<protein>
    <recommendedName>
        <fullName evidence="5 11">Proline iminopeptidase</fullName>
        <shortName evidence="11">PIP</shortName>
        <ecNumber evidence="4 11">3.4.11.5</ecNumber>
    </recommendedName>
    <alternativeName>
        <fullName evidence="10 11">Prolyl aminopeptidase</fullName>
    </alternativeName>
</protein>
<sequence>MPYLDVGYGHQLHYESVGDITTEVPLLFVHGGPGAGVSDTDKALFAGLQRPVVYFDQRGCGQSRFEQRLNGNTTEQLIDDIEKLRKALSLPKLILVGGSWGSTLSLLYALRHPQYVESMLLWGIFLCRQQELDWFYLNGASQLYPEEYQKFMHQVGDVADPVAAYFDLLSTGNEELQRAAATSWARWETVNSFFDTDEATLQRFTQAGSKVPMALLESYYFKHQGFLPPDYILRHCELLRSIPVDIVQGRLDTICPCGTAWQLAKQLPLCRLYISPRASHAASEPENFSALRTLLHKLEPAA</sequence>
<dbReference type="RefSeq" id="WP_226768199.1">
    <property type="nucleotide sequence ID" value="NZ_BAAAEO010000007.1"/>
</dbReference>
<dbReference type="Proteomes" id="UP001501169">
    <property type="component" value="Unassembled WGS sequence"/>
</dbReference>
<dbReference type="SUPFAM" id="SSF53474">
    <property type="entry name" value="alpha/beta-Hydrolases"/>
    <property type="match status" value="1"/>
</dbReference>
<evidence type="ECO:0000256" key="11">
    <source>
        <dbReference type="PIRNR" id="PIRNR006431"/>
    </source>
</evidence>
<organism evidence="14 15">
    <name type="scientific">Rheinheimera aquimaris</name>
    <dbReference type="NCBI Taxonomy" id="412437"/>
    <lineage>
        <taxon>Bacteria</taxon>
        <taxon>Pseudomonadati</taxon>
        <taxon>Pseudomonadota</taxon>
        <taxon>Gammaproteobacteria</taxon>
        <taxon>Chromatiales</taxon>
        <taxon>Chromatiaceae</taxon>
        <taxon>Rheinheimera</taxon>
    </lineage>
</organism>
<evidence type="ECO:0000256" key="9">
    <source>
        <dbReference type="ARBA" id="ARBA00022801"/>
    </source>
</evidence>
<evidence type="ECO:0000256" key="10">
    <source>
        <dbReference type="ARBA" id="ARBA00029605"/>
    </source>
</evidence>
<reference evidence="14 15" key="1">
    <citation type="journal article" date="2019" name="Int. J. Syst. Evol. Microbiol.">
        <title>The Global Catalogue of Microorganisms (GCM) 10K type strain sequencing project: providing services to taxonomists for standard genome sequencing and annotation.</title>
        <authorList>
            <consortium name="The Broad Institute Genomics Platform"/>
            <consortium name="The Broad Institute Genome Sequencing Center for Infectious Disease"/>
            <person name="Wu L."/>
            <person name="Ma J."/>
        </authorList>
    </citation>
    <scope>NUCLEOTIDE SEQUENCE [LARGE SCALE GENOMIC DNA]</scope>
    <source>
        <strain evidence="14 15">JCM 14331</strain>
    </source>
</reference>
<gene>
    <name evidence="14" type="primary">pip</name>
    <name evidence="14" type="ORF">GCM10009098_36770</name>
</gene>
<proteinExistence type="inferred from homology"/>
<evidence type="ECO:0000256" key="8">
    <source>
        <dbReference type="ARBA" id="ARBA00022670"/>
    </source>
</evidence>
<evidence type="ECO:0000313" key="14">
    <source>
        <dbReference type="EMBL" id="GAA0565290.1"/>
    </source>
</evidence>
<dbReference type="PIRSF" id="PIRSF006431">
    <property type="entry name" value="Pept_S33"/>
    <property type="match status" value="1"/>
</dbReference>
<evidence type="ECO:0000256" key="3">
    <source>
        <dbReference type="ARBA" id="ARBA00010088"/>
    </source>
</evidence>
<dbReference type="EC" id="3.4.11.5" evidence="4 11"/>
<comment type="caution">
    <text evidence="14">The sequence shown here is derived from an EMBL/GenBank/DDBJ whole genome shotgun (WGS) entry which is preliminary data.</text>
</comment>
<comment type="catalytic activity">
    <reaction evidence="1 11 12">
        <text>Release of N-terminal proline from a peptide.</text>
        <dbReference type="EC" id="3.4.11.5"/>
    </reaction>
</comment>
<dbReference type="Gene3D" id="3.40.50.1820">
    <property type="entry name" value="alpha/beta hydrolase"/>
    <property type="match status" value="1"/>
</dbReference>
<evidence type="ECO:0000256" key="5">
    <source>
        <dbReference type="ARBA" id="ARBA00021843"/>
    </source>
</evidence>
<keyword evidence="6 11" id="KW-0031">Aminopeptidase</keyword>
<evidence type="ECO:0000256" key="1">
    <source>
        <dbReference type="ARBA" id="ARBA00001585"/>
    </source>
</evidence>
<evidence type="ECO:0000256" key="7">
    <source>
        <dbReference type="ARBA" id="ARBA00022490"/>
    </source>
</evidence>
<evidence type="ECO:0000256" key="6">
    <source>
        <dbReference type="ARBA" id="ARBA00022438"/>
    </source>
</evidence>